<evidence type="ECO:0000313" key="7">
    <source>
        <dbReference type="EMBL" id="MFC6363270.1"/>
    </source>
</evidence>
<keyword evidence="3" id="KW-0233">DNA recombination</keyword>
<name>A0ABW1VTP5_9GAMM</name>
<evidence type="ECO:0000256" key="2">
    <source>
        <dbReference type="ARBA" id="ARBA00023125"/>
    </source>
</evidence>
<feature type="domain" description="Tyr recombinase" evidence="5">
    <location>
        <begin position="198"/>
        <end position="411"/>
    </location>
</feature>
<protein>
    <submittedName>
        <fullName evidence="7">Arm DNA-binding domain-containing protein</fullName>
    </submittedName>
</protein>
<dbReference type="Gene3D" id="1.10.443.10">
    <property type="entry name" value="Intergrase catalytic core"/>
    <property type="match status" value="1"/>
</dbReference>
<evidence type="ECO:0000256" key="3">
    <source>
        <dbReference type="ARBA" id="ARBA00023172"/>
    </source>
</evidence>
<proteinExistence type="predicted"/>
<dbReference type="InterPro" id="IPR010998">
    <property type="entry name" value="Integrase_recombinase_N"/>
</dbReference>
<evidence type="ECO:0000259" key="6">
    <source>
        <dbReference type="PROSITE" id="PS51900"/>
    </source>
</evidence>
<dbReference type="InterPro" id="IPR022000">
    <property type="entry name" value="Min27-like_integrase_DNA_bind"/>
</dbReference>
<organism evidence="7 8">
    <name type="scientific">Tatumella punctata</name>
    <dbReference type="NCBI Taxonomy" id="399969"/>
    <lineage>
        <taxon>Bacteria</taxon>
        <taxon>Pseudomonadati</taxon>
        <taxon>Pseudomonadota</taxon>
        <taxon>Gammaproteobacteria</taxon>
        <taxon>Enterobacterales</taxon>
        <taxon>Erwiniaceae</taxon>
        <taxon>Tatumella</taxon>
    </lineage>
</organism>
<dbReference type="PANTHER" id="PTHR30349:SF36">
    <property type="entry name" value="PROPHAGE INTEGRASE INTR-RELATED"/>
    <property type="match status" value="1"/>
</dbReference>
<keyword evidence="8" id="KW-1185">Reference proteome</keyword>
<dbReference type="Pfam" id="PF12167">
    <property type="entry name" value="Arm-DNA-bind_2"/>
    <property type="match status" value="1"/>
</dbReference>
<dbReference type="PANTHER" id="PTHR30349">
    <property type="entry name" value="PHAGE INTEGRASE-RELATED"/>
    <property type="match status" value="1"/>
</dbReference>
<evidence type="ECO:0000313" key="8">
    <source>
        <dbReference type="Proteomes" id="UP001596215"/>
    </source>
</evidence>
<dbReference type="CDD" id="cd01189">
    <property type="entry name" value="INT_ICEBs1_C_like"/>
    <property type="match status" value="1"/>
</dbReference>
<dbReference type="InterPro" id="IPR044068">
    <property type="entry name" value="CB"/>
</dbReference>
<gene>
    <name evidence="7" type="ORF">ACFP73_14450</name>
</gene>
<keyword evidence="1" id="KW-0229">DNA integration</keyword>
<dbReference type="InterPro" id="IPR013762">
    <property type="entry name" value="Integrase-like_cat_sf"/>
</dbReference>
<dbReference type="Pfam" id="PF00589">
    <property type="entry name" value="Phage_integrase"/>
    <property type="match status" value="1"/>
</dbReference>
<dbReference type="Proteomes" id="UP001596215">
    <property type="component" value="Unassembled WGS sequence"/>
</dbReference>
<dbReference type="PROSITE" id="PS51898">
    <property type="entry name" value="TYR_RECOMBINASE"/>
    <property type="match status" value="1"/>
</dbReference>
<accession>A0ABW1VTP5</accession>
<comment type="caution">
    <text evidence="7">The sequence shown here is derived from an EMBL/GenBank/DDBJ whole genome shotgun (WGS) entry which is preliminary data.</text>
</comment>
<dbReference type="SUPFAM" id="SSF56349">
    <property type="entry name" value="DNA breaking-rejoining enzymes"/>
    <property type="match status" value="1"/>
</dbReference>
<dbReference type="RefSeq" id="WP_212711791.1">
    <property type="nucleotide sequence ID" value="NZ_BAAAFW010000041.1"/>
</dbReference>
<reference evidence="8" key="1">
    <citation type="journal article" date="2019" name="Int. J. Syst. Evol. Microbiol.">
        <title>The Global Catalogue of Microorganisms (GCM) 10K type strain sequencing project: providing services to taxonomists for standard genome sequencing and annotation.</title>
        <authorList>
            <consortium name="The Broad Institute Genomics Platform"/>
            <consortium name="The Broad Institute Genome Sequencing Center for Infectious Disease"/>
            <person name="Wu L."/>
            <person name="Ma J."/>
        </authorList>
    </citation>
    <scope>NUCLEOTIDE SEQUENCE [LARGE SCALE GENOMIC DNA]</scope>
    <source>
        <strain evidence="8">CGMCC 4.1530</strain>
    </source>
</reference>
<dbReference type="InterPro" id="IPR002104">
    <property type="entry name" value="Integrase_catalytic"/>
</dbReference>
<keyword evidence="2 4" id="KW-0238">DNA-binding</keyword>
<evidence type="ECO:0000256" key="1">
    <source>
        <dbReference type="ARBA" id="ARBA00022908"/>
    </source>
</evidence>
<dbReference type="EMBL" id="JBHSUC010000023">
    <property type="protein sequence ID" value="MFC6363270.1"/>
    <property type="molecule type" value="Genomic_DNA"/>
</dbReference>
<dbReference type="InterPro" id="IPR011010">
    <property type="entry name" value="DNA_brk_join_enz"/>
</dbReference>
<dbReference type="PROSITE" id="PS51900">
    <property type="entry name" value="CB"/>
    <property type="match status" value="1"/>
</dbReference>
<dbReference type="InterPro" id="IPR050090">
    <property type="entry name" value="Tyrosine_recombinase_XerCD"/>
</dbReference>
<evidence type="ECO:0000259" key="5">
    <source>
        <dbReference type="PROSITE" id="PS51898"/>
    </source>
</evidence>
<feature type="domain" description="Core-binding (CB)" evidence="6">
    <location>
        <begin position="82"/>
        <end position="177"/>
    </location>
</feature>
<sequence>MSERKYPPGVESHGGYLRISFMYKGVRVREKLSVPDNAKNRNQAAKLRETVIYGIKTGTFDYASMFPASVNLHKFFSVQAPITLNEALSKWLAIKETEVAASTHSVYQNICRTILSYLSGSRMLDSVTVEDILTLRSRLLKGKFFSGRYLNHERNGRSVPFVNGCITLLSSVMKFAHESGYISRNVTLSVSPLKKDKVKPDPLTRDEFYRMIDSLRTRQMKNLWSLAVFTGMRHGELCALSWGDIDTKNRTISVRRNLTSKGYFTVPKTNAGIRKIFLIDAAWESLRDQMELTRMMPESTVSVIKREYGKKETEVLAFVFSPKINATKSESANHYSVKSLPQTWRAALKLAGIKDRKAYQSRHTYACWSLAAGANPNFIASQMGHTNAQMVHNVYGTWMPDNDESQRAILNEKLNDFVPSLPHGVIAMNN</sequence>
<evidence type="ECO:0000256" key="4">
    <source>
        <dbReference type="PROSITE-ProRule" id="PRU01248"/>
    </source>
</evidence>
<dbReference type="GO" id="GO:0003677">
    <property type="term" value="F:DNA binding"/>
    <property type="evidence" value="ECO:0007669"/>
    <property type="project" value="UniProtKB-KW"/>
</dbReference>
<dbReference type="Gene3D" id="1.10.150.130">
    <property type="match status" value="1"/>
</dbReference>